<dbReference type="WBParaSite" id="SMUV_0000868001-mRNA-1">
    <property type="protein sequence ID" value="SMUV_0000868001-mRNA-1"/>
    <property type="gene ID" value="SMUV_0000868001"/>
</dbReference>
<feature type="transmembrane region" description="Helical" evidence="6">
    <location>
        <begin position="202"/>
        <end position="223"/>
    </location>
</feature>
<dbReference type="SUPFAM" id="SSF48317">
    <property type="entry name" value="Acid phosphatase/Vanadium-dependent haloperoxidase"/>
    <property type="match status" value="1"/>
</dbReference>
<sequence>MDPSPKRFDIRPYIFNFILGSAIGALIYFEFFAHPRRIGFYCDDQSIRKPYLPETIPEYMLLSGLGIISAILVCEGIRYFSVKEVYVYKKKLINQIIPNFLKYYGYSIMTFLLTRGTNLAFKFVVGRLRPHFFAVCQPIFDELYCVNNTYIENYECSETDQATIEEARKSFFSGHTSETMAVAVFLVIYLHHRLPVSSYTVLIRHIVQVSLIGISLYTAYTRIIDNMHHLSDIVVGIIAGAIIGILPVSSNSRYKIIWTALEAR</sequence>
<dbReference type="Pfam" id="PF01569">
    <property type="entry name" value="PAP2"/>
    <property type="match status" value="1"/>
</dbReference>
<dbReference type="SMART" id="SM00014">
    <property type="entry name" value="acidPPc"/>
    <property type="match status" value="1"/>
</dbReference>
<feature type="transmembrane region" description="Helical" evidence="6">
    <location>
        <begin position="229"/>
        <end position="248"/>
    </location>
</feature>
<organism evidence="8 9">
    <name type="scientific">Syphacia muris</name>
    <dbReference type="NCBI Taxonomy" id="451379"/>
    <lineage>
        <taxon>Eukaryota</taxon>
        <taxon>Metazoa</taxon>
        <taxon>Ecdysozoa</taxon>
        <taxon>Nematoda</taxon>
        <taxon>Chromadorea</taxon>
        <taxon>Rhabditida</taxon>
        <taxon>Spirurina</taxon>
        <taxon>Oxyuridomorpha</taxon>
        <taxon>Oxyuroidea</taxon>
        <taxon>Oxyuridae</taxon>
        <taxon>Syphacia</taxon>
    </lineage>
</organism>
<dbReference type="GO" id="GO:0007165">
    <property type="term" value="P:signal transduction"/>
    <property type="evidence" value="ECO:0007669"/>
    <property type="project" value="TreeGrafter"/>
</dbReference>
<feature type="transmembrane region" description="Helical" evidence="6">
    <location>
        <begin position="171"/>
        <end position="190"/>
    </location>
</feature>
<dbReference type="AlphaFoldDB" id="A0A0N5AUY3"/>
<feature type="transmembrane region" description="Helical" evidence="6">
    <location>
        <begin position="59"/>
        <end position="82"/>
    </location>
</feature>
<dbReference type="InterPro" id="IPR036938">
    <property type="entry name" value="PAP2/HPO_sf"/>
</dbReference>
<comment type="similarity">
    <text evidence="2">Belongs to the PA-phosphatase related phosphoesterase family.</text>
</comment>
<keyword evidence="5 6" id="KW-0472">Membrane</keyword>
<dbReference type="PANTHER" id="PTHR10165:SF174">
    <property type="entry name" value="PHOSPHATIDIC ACID PHOSPHATASE TYPE 2_HALOPEROXIDASE DOMAIN-CONTAINING PROTEIN"/>
    <property type="match status" value="1"/>
</dbReference>
<proteinExistence type="inferred from homology"/>
<dbReference type="STRING" id="451379.A0A0N5AUY3"/>
<dbReference type="GO" id="GO:0008195">
    <property type="term" value="F:phosphatidate phosphatase activity"/>
    <property type="evidence" value="ECO:0007669"/>
    <property type="project" value="TreeGrafter"/>
</dbReference>
<dbReference type="InterPro" id="IPR000326">
    <property type="entry name" value="PAP2/HPO"/>
</dbReference>
<evidence type="ECO:0000256" key="3">
    <source>
        <dbReference type="ARBA" id="ARBA00022692"/>
    </source>
</evidence>
<name>A0A0N5AUY3_9BILA</name>
<keyword evidence="4 6" id="KW-1133">Transmembrane helix</keyword>
<feature type="domain" description="Phosphatidic acid phosphatase type 2/haloperoxidase" evidence="7">
    <location>
        <begin position="104"/>
        <end position="248"/>
    </location>
</feature>
<dbReference type="Gene3D" id="1.20.144.10">
    <property type="entry name" value="Phosphatidic acid phosphatase type 2/haloperoxidase"/>
    <property type="match status" value="1"/>
</dbReference>
<evidence type="ECO:0000313" key="8">
    <source>
        <dbReference type="Proteomes" id="UP000046393"/>
    </source>
</evidence>
<keyword evidence="3 6" id="KW-0812">Transmembrane</keyword>
<reference evidence="9" key="1">
    <citation type="submission" date="2017-02" db="UniProtKB">
        <authorList>
            <consortium name="WormBaseParasite"/>
        </authorList>
    </citation>
    <scope>IDENTIFICATION</scope>
</reference>
<feature type="transmembrane region" description="Helical" evidence="6">
    <location>
        <begin position="12"/>
        <end position="31"/>
    </location>
</feature>
<protein>
    <submittedName>
        <fullName evidence="9">AcidPPc domain-containing protein</fullName>
    </submittedName>
</protein>
<comment type="subcellular location">
    <subcellularLocation>
        <location evidence="1">Membrane</location>
        <topology evidence="1">Multi-pass membrane protein</topology>
    </subcellularLocation>
</comment>
<evidence type="ECO:0000256" key="2">
    <source>
        <dbReference type="ARBA" id="ARBA00008816"/>
    </source>
</evidence>
<accession>A0A0N5AUY3</accession>
<evidence type="ECO:0000256" key="4">
    <source>
        <dbReference type="ARBA" id="ARBA00022989"/>
    </source>
</evidence>
<evidence type="ECO:0000256" key="6">
    <source>
        <dbReference type="SAM" id="Phobius"/>
    </source>
</evidence>
<dbReference type="InterPro" id="IPR043216">
    <property type="entry name" value="PAP-like"/>
</dbReference>
<evidence type="ECO:0000256" key="5">
    <source>
        <dbReference type="ARBA" id="ARBA00023136"/>
    </source>
</evidence>
<evidence type="ECO:0000256" key="1">
    <source>
        <dbReference type="ARBA" id="ARBA00004141"/>
    </source>
</evidence>
<evidence type="ECO:0000313" key="9">
    <source>
        <dbReference type="WBParaSite" id="SMUV_0000868001-mRNA-1"/>
    </source>
</evidence>
<dbReference type="GO" id="GO:0006644">
    <property type="term" value="P:phospholipid metabolic process"/>
    <property type="evidence" value="ECO:0007669"/>
    <property type="project" value="InterPro"/>
</dbReference>
<evidence type="ECO:0000259" key="7">
    <source>
        <dbReference type="SMART" id="SM00014"/>
    </source>
</evidence>
<keyword evidence="8" id="KW-1185">Reference proteome</keyword>
<dbReference type="GO" id="GO:0046839">
    <property type="term" value="P:phospholipid dephosphorylation"/>
    <property type="evidence" value="ECO:0007669"/>
    <property type="project" value="TreeGrafter"/>
</dbReference>
<feature type="transmembrane region" description="Helical" evidence="6">
    <location>
        <begin position="103"/>
        <end position="125"/>
    </location>
</feature>
<dbReference type="Proteomes" id="UP000046393">
    <property type="component" value="Unplaced"/>
</dbReference>
<dbReference type="PANTHER" id="PTHR10165">
    <property type="entry name" value="LIPID PHOSPHATE PHOSPHATASE"/>
    <property type="match status" value="1"/>
</dbReference>
<dbReference type="GO" id="GO:0005886">
    <property type="term" value="C:plasma membrane"/>
    <property type="evidence" value="ECO:0007669"/>
    <property type="project" value="TreeGrafter"/>
</dbReference>